<name>A0A0M2SG00_9BACI</name>
<proteinExistence type="predicted"/>
<comment type="caution">
    <text evidence="2">The sequence shown here is derived from an EMBL/GenBank/DDBJ whole genome shotgun (WGS) entry which is preliminary data.</text>
</comment>
<dbReference type="RefSeq" id="WP_046526355.1">
    <property type="nucleotide sequence ID" value="NZ_LAYY01000101.1"/>
</dbReference>
<keyword evidence="1" id="KW-0472">Membrane</keyword>
<reference evidence="2 3" key="1">
    <citation type="submission" date="2015-04" db="EMBL/GenBank/DDBJ databases">
        <title>Taxonomic description and genome sequence of Bacillus campisalis sp. nov., a novel member of the genus Bacillus isolated from solar saltern.</title>
        <authorList>
            <person name="Mathan Kumar R."/>
            <person name="Kaur G."/>
            <person name="Kumar A."/>
            <person name="Singh N.K."/>
            <person name="Kaur N."/>
            <person name="Kumar N."/>
            <person name="Mayilraj S."/>
        </authorList>
    </citation>
    <scope>NUCLEOTIDE SEQUENCE [LARGE SCALE GENOMIC DNA]</scope>
    <source>
        <strain evidence="2 3">SA2-6</strain>
    </source>
</reference>
<evidence type="ECO:0000313" key="3">
    <source>
        <dbReference type="Proteomes" id="UP000034166"/>
    </source>
</evidence>
<evidence type="ECO:0000313" key="2">
    <source>
        <dbReference type="EMBL" id="KKK33208.1"/>
    </source>
</evidence>
<accession>A0A0M2SG00</accession>
<keyword evidence="1" id="KW-0812">Transmembrane</keyword>
<dbReference type="AlphaFoldDB" id="A0A0M2SG00"/>
<dbReference type="OrthoDB" id="2928545at2"/>
<sequence length="111" mass="12406">MLSRNEGFFLADAMLSLSSWLMAATILLPLAMFCIGQTASQRQETNAAYLLYDHLQQLKSSPGQQFHGSFTRGGTVFTIVIRNFGQGVPSEVCVEYEDYFRNRKAECALAE</sequence>
<evidence type="ECO:0000256" key="1">
    <source>
        <dbReference type="SAM" id="Phobius"/>
    </source>
</evidence>
<keyword evidence="1" id="KW-1133">Transmembrane helix</keyword>
<dbReference type="PATRIC" id="fig|1408103.3.peg.5415"/>
<dbReference type="EMBL" id="LAYY01000101">
    <property type="protein sequence ID" value="KKK33208.1"/>
    <property type="molecule type" value="Genomic_DNA"/>
</dbReference>
<gene>
    <name evidence="2" type="ORF">WQ57_25100</name>
</gene>
<keyword evidence="3" id="KW-1185">Reference proteome</keyword>
<protein>
    <submittedName>
        <fullName evidence="2">Uncharacterized protein</fullName>
    </submittedName>
</protein>
<organism evidence="2 3">
    <name type="scientific">Mesobacillus campisalis</name>
    <dbReference type="NCBI Taxonomy" id="1408103"/>
    <lineage>
        <taxon>Bacteria</taxon>
        <taxon>Bacillati</taxon>
        <taxon>Bacillota</taxon>
        <taxon>Bacilli</taxon>
        <taxon>Bacillales</taxon>
        <taxon>Bacillaceae</taxon>
        <taxon>Mesobacillus</taxon>
    </lineage>
</organism>
<feature type="transmembrane region" description="Helical" evidence="1">
    <location>
        <begin position="20"/>
        <end position="39"/>
    </location>
</feature>
<dbReference type="Proteomes" id="UP000034166">
    <property type="component" value="Unassembled WGS sequence"/>
</dbReference>